<keyword evidence="1" id="KW-0472">Membrane</keyword>
<keyword evidence="1" id="KW-1133">Transmembrane helix</keyword>
<organism evidence="2 3">
    <name type="scientific">Canavalia gladiata</name>
    <name type="common">Sword bean</name>
    <name type="synonym">Dolichos gladiatus</name>
    <dbReference type="NCBI Taxonomy" id="3824"/>
    <lineage>
        <taxon>Eukaryota</taxon>
        <taxon>Viridiplantae</taxon>
        <taxon>Streptophyta</taxon>
        <taxon>Embryophyta</taxon>
        <taxon>Tracheophyta</taxon>
        <taxon>Spermatophyta</taxon>
        <taxon>Magnoliopsida</taxon>
        <taxon>eudicotyledons</taxon>
        <taxon>Gunneridae</taxon>
        <taxon>Pentapetalae</taxon>
        <taxon>rosids</taxon>
        <taxon>fabids</taxon>
        <taxon>Fabales</taxon>
        <taxon>Fabaceae</taxon>
        <taxon>Papilionoideae</taxon>
        <taxon>50 kb inversion clade</taxon>
        <taxon>NPAAA clade</taxon>
        <taxon>indigoferoid/millettioid clade</taxon>
        <taxon>Phaseoleae</taxon>
        <taxon>Canavalia</taxon>
    </lineage>
</organism>
<sequence length="90" mass="10562">MPILISYTVIAKAKLKVKKKRQYNQRFLYFLLIICMQRFFLFDLSPSPLHLVPPISRFSISPNLFINASRYCRIRSFALAYGTGMCFCFP</sequence>
<dbReference type="AlphaFoldDB" id="A0AAN9MRI7"/>
<evidence type="ECO:0000256" key="1">
    <source>
        <dbReference type="SAM" id="Phobius"/>
    </source>
</evidence>
<keyword evidence="3" id="KW-1185">Reference proteome</keyword>
<evidence type="ECO:0000313" key="2">
    <source>
        <dbReference type="EMBL" id="KAK7359680.1"/>
    </source>
</evidence>
<protein>
    <submittedName>
        <fullName evidence="2">Uncharacterized protein</fullName>
    </submittedName>
</protein>
<gene>
    <name evidence="2" type="ORF">VNO77_01642</name>
</gene>
<dbReference type="EMBL" id="JAYMYQ010000001">
    <property type="protein sequence ID" value="KAK7359680.1"/>
    <property type="molecule type" value="Genomic_DNA"/>
</dbReference>
<accession>A0AAN9MRI7</accession>
<feature type="transmembrane region" description="Helical" evidence="1">
    <location>
        <begin position="27"/>
        <end position="44"/>
    </location>
</feature>
<proteinExistence type="predicted"/>
<comment type="caution">
    <text evidence="2">The sequence shown here is derived from an EMBL/GenBank/DDBJ whole genome shotgun (WGS) entry which is preliminary data.</text>
</comment>
<reference evidence="2 3" key="1">
    <citation type="submission" date="2024-01" db="EMBL/GenBank/DDBJ databases">
        <title>The genomes of 5 underutilized Papilionoideae crops provide insights into root nodulation and disease resistanc.</title>
        <authorList>
            <person name="Jiang F."/>
        </authorList>
    </citation>
    <scope>NUCLEOTIDE SEQUENCE [LARGE SCALE GENOMIC DNA]</scope>
    <source>
        <strain evidence="2">LVBAO_FW01</strain>
        <tissue evidence="2">Leaves</tissue>
    </source>
</reference>
<keyword evidence="1" id="KW-0812">Transmembrane</keyword>
<evidence type="ECO:0000313" key="3">
    <source>
        <dbReference type="Proteomes" id="UP001367508"/>
    </source>
</evidence>
<dbReference type="Proteomes" id="UP001367508">
    <property type="component" value="Unassembled WGS sequence"/>
</dbReference>
<name>A0AAN9MRI7_CANGL</name>